<feature type="transmembrane region" description="Helical" evidence="10">
    <location>
        <begin position="235"/>
        <end position="258"/>
    </location>
</feature>
<evidence type="ECO:0000256" key="1">
    <source>
        <dbReference type="ARBA" id="ARBA00004651"/>
    </source>
</evidence>
<evidence type="ECO:0000256" key="4">
    <source>
        <dbReference type="ARBA" id="ARBA00022989"/>
    </source>
</evidence>
<evidence type="ECO:0000256" key="5">
    <source>
        <dbReference type="ARBA" id="ARBA00023040"/>
    </source>
</evidence>
<dbReference type="FunFam" id="1.20.1070.10:FF:000015">
    <property type="entry name" value="Olfactory receptor"/>
    <property type="match status" value="1"/>
</dbReference>
<name>F7C5K6_MONDO</name>
<dbReference type="InParanoid" id="F7C5K6"/>
<proteinExistence type="inferred from homology"/>
<comment type="similarity">
    <text evidence="9">Belongs to the G-protein coupled receptor 1 family.</text>
</comment>
<sequence length="309" mass="33896">ITVGNQTGVSEFFLLAFSSHQDFLFLLFLVVYLASLLGNLLILMAVSSDPQLQTPMYIFLANLSLGDLCFTSTTVPRLLYSLFTRDQTISHTACLTQVFFFHMAGNLSSYVLAAMAWDRYVAICRPLHYATVVTLPRCLMLLGGLWVGTSLHSLLNTVLTARLTFCSHHDILHFHCDIYPLLQLACSDTSLNYEVILIEGSIDIILPAACIITSYGFIGVAVIGVRATGGLHKALATCGSHLAVVMLFYGTLIIVYLLPLSQAEAQVRGGNLVASVMFSVVAPTLNPYIYSLQNHKIKLSLARLLRVTQ</sequence>
<dbReference type="InterPro" id="IPR000725">
    <property type="entry name" value="Olfact_rcpt"/>
</dbReference>
<evidence type="ECO:0000256" key="10">
    <source>
        <dbReference type="RuleBase" id="RU363047"/>
    </source>
</evidence>
<protein>
    <recommendedName>
        <fullName evidence="10">Olfactory receptor</fullName>
    </recommendedName>
</protein>
<evidence type="ECO:0000313" key="13">
    <source>
        <dbReference type="Proteomes" id="UP000002280"/>
    </source>
</evidence>
<dbReference type="InterPro" id="IPR017452">
    <property type="entry name" value="GPCR_Rhodpsn_7TM"/>
</dbReference>
<keyword evidence="8 9" id="KW-0807">Transducer</keyword>
<keyword evidence="5 9" id="KW-0297">G-protein coupled receptor</keyword>
<evidence type="ECO:0000256" key="8">
    <source>
        <dbReference type="ARBA" id="ARBA00023224"/>
    </source>
</evidence>
<dbReference type="GO" id="GO:0007165">
    <property type="term" value="P:signal transduction"/>
    <property type="evidence" value="ECO:0000318"/>
    <property type="project" value="GO_Central"/>
</dbReference>
<keyword evidence="10" id="KW-0552">Olfaction</keyword>
<dbReference type="STRING" id="13616.ENSMODP00000009449"/>
<feature type="transmembrane region" description="Helical" evidence="10">
    <location>
        <begin position="23"/>
        <end position="46"/>
    </location>
</feature>
<keyword evidence="6 10" id="KW-0472">Membrane</keyword>
<evidence type="ECO:0000256" key="6">
    <source>
        <dbReference type="ARBA" id="ARBA00023136"/>
    </source>
</evidence>
<feature type="transmembrane region" description="Helical" evidence="10">
    <location>
        <begin position="99"/>
        <end position="117"/>
    </location>
</feature>
<dbReference type="InterPro" id="IPR000276">
    <property type="entry name" value="GPCR_Rhodpsn"/>
</dbReference>
<keyword evidence="10" id="KW-0716">Sensory transduction</keyword>
<dbReference type="GO" id="GO:0005886">
    <property type="term" value="C:plasma membrane"/>
    <property type="evidence" value="ECO:0000318"/>
    <property type="project" value="GO_Central"/>
</dbReference>
<dbReference type="PRINTS" id="PR00245">
    <property type="entry name" value="OLFACTORYR"/>
</dbReference>
<dbReference type="GO" id="GO:0004930">
    <property type="term" value="F:G protein-coupled receptor activity"/>
    <property type="evidence" value="ECO:0007669"/>
    <property type="project" value="UniProtKB-KW"/>
</dbReference>
<dbReference type="PROSITE" id="PS50262">
    <property type="entry name" value="G_PROTEIN_RECEP_F1_2"/>
    <property type="match status" value="1"/>
</dbReference>
<dbReference type="Ensembl" id="ENSMODT00000009635.3">
    <property type="protein sequence ID" value="ENSMODP00000009449.3"/>
    <property type="gene ID" value="ENSMODG00000007613.3"/>
</dbReference>
<organism evidence="12 13">
    <name type="scientific">Monodelphis domestica</name>
    <name type="common">Gray short-tailed opossum</name>
    <dbReference type="NCBI Taxonomy" id="13616"/>
    <lineage>
        <taxon>Eukaryota</taxon>
        <taxon>Metazoa</taxon>
        <taxon>Chordata</taxon>
        <taxon>Craniata</taxon>
        <taxon>Vertebrata</taxon>
        <taxon>Euteleostomi</taxon>
        <taxon>Mammalia</taxon>
        <taxon>Metatheria</taxon>
        <taxon>Didelphimorphia</taxon>
        <taxon>Didelphidae</taxon>
        <taxon>Monodelphis</taxon>
    </lineage>
</organism>
<reference evidence="12" key="3">
    <citation type="submission" date="2025-09" db="UniProtKB">
        <authorList>
            <consortium name="Ensembl"/>
        </authorList>
    </citation>
    <scope>IDENTIFICATION</scope>
</reference>
<reference evidence="12" key="2">
    <citation type="submission" date="2025-08" db="UniProtKB">
        <authorList>
            <consortium name="Ensembl"/>
        </authorList>
    </citation>
    <scope>IDENTIFICATION</scope>
</reference>
<dbReference type="Pfam" id="PF13853">
    <property type="entry name" value="7tm_4"/>
    <property type="match status" value="1"/>
</dbReference>
<evidence type="ECO:0000256" key="7">
    <source>
        <dbReference type="ARBA" id="ARBA00023170"/>
    </source>
</evidence>
<dbReference type="GO" id="GO:0004984">
    <property type="term" value="F:olfactory receptor activity"/>
    <property type="evidence" value="ECO:0000318"/>
    <property type="project" value="GO_Central"/>
</dbReference>
<evidence type="ECO:0000256" key="2">
    <source>
        <dbReference type="ARBA" id="ARBA00022475"/>
    </source>
</evidence>
<keyword evidence="7 9" id="KW-0675">Receptor</keyword>
<reference evidence="12 13" key="1">
    <citation type="journal article" date="2007" name="Nature">
        <title>Genome of the marsupial Monodelphis domestica reveals innovation in non-coding sequences.</title>
        <authorList>
            <person name="Mikkelsen T.S."/>
            <person name="Wakefield M.J."/>
            <person name="Aken B."/>
            <person name="Amemiya C.T."/>
            <person name="Chang J.L."/>
            <person name="Duke S."/>
            <person name="Garber M."/>
            <person name="Gentles A.J."/>
            <person name="Goodstadt L."/>
            <person name="Heger A."/>
            <person name="Jurka J."/>
            <person name="Kamal M."/>
            <person name="Mauceli E."/>
            <person name="Searle S.M."/>
            <person name="Sharpe T."/>
            <person name="Baker M.L."/>
            <person name="Batzer M.A."/>
            <person name="Benos P.V."/>
            <person name="Belov K."/>
            <person name="Clamp M."/>
            <person name="Cook A."/>
            <person name="Cuff J."/>
            <person name="Das R."/>
            <person name="Davidow L."/>
            <person name="Deakin J.E."/>
            <person name="Fazzari M.J."/>
            <person name="Glass J.L."/>
            <person name="Grabherr M."/>
            <person name="Greally J.M."/>
            <person name="Gu W."/>
            <person name="Hore T.A."/>
            <person name="Huttley G.A."/>
            <person name="Kleber M."/>
            <person name="Jirtle R.L."/>
            <person name="Koina E."/>
            <person name="Lee J.T."/>
            <person name="Mahony S."/>
            <person name="Marra M.A."/>
            <person name="Miller R.D."/>
            <person name="Nicholls R.D."/>
            <person name="Oda M."/>
            <person name="Papenfuss A.T."/>
            <person name="Parra Z.E."/>
            <person name="Pollock D.D."/>
            <person name="Ray D.A."/>
            <person name="Schein J.E."/>
            <person name="Speed T.P."/>
            <person name="Thompson K."/>
            <person name="VandeBerg J.L."/>
            <person name="Wade C.M."/>
            <person name="Walker J.A."/>
            <person name="Waters P.D."/>
            <person name="Webber C."/>
            <person name="Weidman J.R."/>
            <person name="Xie X."/>
            <person name="Zody M.C."/>
            <person name="Baldwin J."/>
            <person name="Abdouelleil A."/>
            <person name="Abdulkadir J."/>
            <person name="Abebe A."/>
            <person name="Abera B."/>
            <person name="Abreu J."/>
            <person name="Acer S.C."/>
            <person name="Aftuck L."/>
            <person name="Alexander A."/>
            <person name="An P."/>
            <person name="Anderson E."/>
            <person name="Anderson S."/>
            <person name="Arachi H."/>
            <person name="Azer M."/>
            <person name="Bachantsang P."/>
            <person name="Barry A."/>
            <person name="Bayul T."/>
            <person name="Berlin A."/>
            <person name="Bessette D."/>
            <person name="Bloom T."/>
            <person name="Bloom T."/>
            <person name="Boguslavskiy L."/>
            <person name="Bonnet C."/>
            <person name="Boukhgalter B."/>
            <person name="Bourzgui I."/>
            <person name="Brown A."/>
            <person name="Cahill P."/>
            <person name="Channer S."/>
            <person name="Cheshatsang Y."/>
            <person name="Chuda L."/>
            <person name="Citroen M."/>
            <person name="Collymore A."/>
            <person name="Cooke P."/>
            <person name="Costello M."/>
            <person name="D'Aco K."/>
            <person name="Daza R."/>
            <person name="De Haan G."/>
            <person name="DeGray S."/>
            <person name="DeMaso C."/>
            <person name="Dhargay N."/>
            <person name="Dooley K."/>
            <person name="Dooley E."/>
            <person name="Doricent M."/>
            <person name="Dorje P."/>
            <person name="Dorjee K."/>
            <person name="Dupes A."/>
            <person name="Elong R."/>
            <person name="Falk J."/>
            <person name="Farina A."/>
            <person name="Faro S."/>
            <person name="Ferguson D."/>
            <person name="Fisher S."/>
            <person name="Foley C.D."/>
            <person name="Franke A."/>
            <person name="Friedrich D."/>
            <person name="Gadbois L."/>
            <person name="Gearin G."/>
            <person name="Gearin C.R."/>
            <person name="Giannoukos G."/>
            <person name="Goode T."/>
            <person name="Graham J."/>
            <person name="Grandbois E."/>
            <person name="Grewal S."/>
            <person name="Gyaltsen K."/>
            <person name="Hafez N."/>
            <person name="Hagos B."/>
            <person name="Hall J."/>
            <person name="Henson C."/>
            <person name="Hollinger A."/>
            <person name="Honan T."/>
            <person name="Huard M.D."/>
            <person name="Hughes L."/>
            <person name="Hurhula B."/>
            <person name="Husby M.E."/>
            <person name="Kamat A."/>
            <person name="Kanga B."/>
            <person name="Kashin S."/>
            <person name="Khazanovich D."/>
            <person name="Kisner P."/>
            <person name="Lance K."/>
            <person name="Lara M."/>
            <person name="Lee W."/>
            <person name="Lennon N."/>
            <person name="Letendre F."/>
            <person name="LeVine R."/>
            <person name="Lipovsky A."/>
            <person name="Liu X."/>
            <person name="Liu J."/>
            <person name="Liu S."/>
            <person name="Lokyitsang T."/>
            <person name="Lokyitsang Y."/>
            <person name="Lubonja R."/>
            <person name="Lui A."/>
            <person name="MacDonald P."/>
            <person name="Magnisalis V."/>
            <person name="Maru K."/>
            <person name="Matthews C."/>
            <person name="McCusker W."/>
            <person name="McDonough S."/>
            <person name="Mehta T."/>
            <person name="Meldrim J."/>
            <person name="Meneus L."/>
            <person name="Mihai O."/>
            <person name="Mihalev A."/>
            <person name="Mihova T."/>
            <person name="Mittelman R."/>
            <person name="Mlenga V."/>
            <person name="Montmayeur A."/>
            <person name="Mulrain L."/>
            <person name="Navidi A."/>
            <person name="Naylor J."/>
            <person name="Negash T."/>
            <person name="Nguyen T."/>
            <person name="Nguyen N."/>
            <person name="Nicol R."/>
            <person name="Norbu C."/>
            <person name="Norbu N."/>
            <person name="Novod N."/>
            <person name="O'Neill B."/>
            <person name="Osman S."/>
            <person name="Markiewicz E."/>
            <person name="Oyono O.L."/>
            <person name="Patti C."/>
            <person name="Phunkhang P."/>
            <person name="Pierre F."/>
            <person name="Priest M."/>
            <person name="Raghuraman S."/>
            <person name="Rege F."/>
            <person name="Reyes R."/>
            <person name="Rise C."/>
            <person name="Rogov P."/>
            <person name="Ross K."/>
            <person name="Ryan E."/>
            <person name="Settipalli S."/>
            <person name="Shea T."/>
            <person name="Sherpa N."/>
            <person name="Shi L."/>
            <person name="Shih D."/>
            <person name="Sparrow T."/>
            <person name="Spaulding J."/>
            <person name="Stalker J."/>
            <person name="Stange-Thomann N."/>
            <person name="Stavropoulos S."/>
            <person name="Stone C."/>
            <person name="Strader C."/>
            <person name="Tesfaye S."/>
            <person name="Thomson T."/>
            <person name="Thoulutsang Y."/>
            <person name="Thoulutsang D."/>
            <person name="Topham K."/>
            <person name="Topping I."/>
            <person name="Tsamla T."/>
            <person name="Vassiliev H."/>
            <person name="Vo A."/>
            <person name="Wangchuk T."/>
            <person name="Wangdi T."/>
            <person name="Weiand M."/>
            <person name="Wilkinson J."/>
            <person name="Wilson A."/>
            <person name="Yadav S."/>
            <person name="Young G."/>
            <person name="Yu Q."/>
            <person name="Zembek L."/>
            <person name="Zhong D."/>
            <person name="Zimmer A."/>
            <person name="Zwirko Z."/>
            <person name="Jaffe D.B."/>
            <person name="Alvarez P."/>
            <person name="Brockman W."/>
            <person name="Butler J."/>
            <person name="Chin C."/>
            <person name="Gnerre S."/>
            <person name="MacCallum I."/>
            <person name="Graves J.A."/>
            <person name="Ponting C.P."/>
            <person name="Breen M."/>
            <person name="Samollow P.B."/>
            <person name="Lander E.S."/>
            <person name="Lindblad-Toh K."/>
        </authorList>
    </citation>
    <scope>NUCLEOTIDE SEQUENCE [LARGE SCALE GENOMIC DNA]</scope>
</reference>
<feature type="transmembrane region" description="Helical" evidence="10">
    <location>
        <begin position="204"/>
        <end position="223"/>
    </location>
</feature>
<dbReference type="Proteomes" id="UP000002280">
    <property type="component" value="Chromosome 1"/>
</dbReference>
<dbReference type="eggNOG" id="ENOG502T9K3">
    <property type="taxonomic scope" value="Eukaryota"/>
</dbReference>
<keyword evidence="3 9" id="KW-0812">Transmembrane</keyword>
<dbReference type="Gene3D" id="1.20.1070.10">
    <property type="entry name" value="Rhodopsin 7-helix transmembrane proteins"/>
    <property type="match status" value="1"/>
</dbReference>
<dbReference type="PROSITE" id="PS00237">
    <property type="entry name" value="G_PROTEIN_RECEP_F1_1"/>
    <property type="match status" value="1"/>
</dbReference>
<evidence type="ECO:0000256" key="9">
    <source>
        <dbReference type="RuleBase" id="RU000688"/>
    </source>
</evidence>
<dbReference type="GeneTree" id="ENSGT00940000153683"/>
<keyword evidence="2 10" id="KW-1003">Cell membrane</keyword>
<keyword evidence="4 10" id="KW-1133">Transmembrane helix</keyword>
<evidence type="ECO:0000259" key="11">
    <source>
        <dbReference type="PROSITE" id="PS50262"/>
    </source>
</evidence>
<evidence type="ECO:0000313" key="12">
    <source>
        <dbReference type="Ensembl" id="ENSMODP00000009449.3"/>
    </source>
</evidence>
<dbReference type="HOGENOM" id="CLU_012526_1_0_1"/>
<dbReference type="PANTHER" id="PTHR48001">
    <property type="entry name" value="OLFACTORY RECEPTOR"/>
    <property type="match status" value="1"/>
</dbReference>
<dbReference type="SUPFAM" id="SSF81321">
    <property type="entry name" value="Family A G protein-coupled receptor-like"/>
    <property type="match status" value="1"/>
</dbReference>
<dbReference type="PRINTS" id="PR00237">
    <property type="entry name" value="GPCRRHODOPSN"/>
</dbReference>
<feature type="transmembrane region" description="Helical" evidence="10">
    <location>
        <begin position="270"/>
        <end position="290"/>
    </location>
</feature>
<feature type="domain" description="G-protein coupled receptors family 1 profile" evidence="11">
    <location>
        <begin position="38"/>
        <end position="290"/>
    </location>
</feature>
<accession>F7C5K6</accession>
<dbReference type="AlphaFoldDB" id="F7C5K6"/>
<evidence type="ECO:0000256" key="3">
    <source>
        <dbReference type="ARBA" id="ARBA00022692"/>
    </source>
</evidence>
<comment type="subcellular location">
    <subcellularLocation>
        <location evidence="1 10">Cell membrane</location>
        <topology evidence="1 10">Multi-pass membrane protein</topology>
    </subcellularLocation>
</comment>
<feature type="transmembrane region" description="Helical" evidence="10">
    <location>
        <begin position="58"/>
        <end position="79"/>
    </location>
</feature>
<keyword evidence="13" id="KW-1185">Reference proteome</keyword>